<name>A0A1H9I1N4_9GAMM</name>
<dbReference type="EMBL" id="FOGB01000006">
    <property type="protein sequence ID" value="SEQ68453.1"/>
    <property type="molecule type" value="Genomic_DNA"/>
</dbReference>
<evidence type="ECO:0000313" key="2">
    <source>
        <dbReference type="EMBL" id="SEQ68453.1"/>
    </source>
</evidence>
<dbReference type="RefSeq" id="WP_091358291.1">
    <property type="nucleotide sequence ID" value="NZ_AP025284.1"/>
</dbReference>
<reference evidence="3" key="1">
    <citation type="submission" date="2016-10" db="EMBL/GenBank/DDBJ databases">
        <authorList>
            <person name="Varghese N."/>
            <person name="Submissions S."/>
        </authorList>
    </citation>
    <scope>NUCLEOTIDE SEQUENCE [LARGE SCALE GENOMIC DNA]</scope>
    <source>
        <strain evidence="3">DSM 18887</strain>
    </source>
</reference>
<evidence type="ECO:0000259" key="1">
    <source>
        <dbReference type="Pfam" id="PF02036"/>
    </source>
</evidence>
<dbReference type="InterPro" id="IPR036527">
    <property type="entry name" value="SCP2_sterol-bd_dom_sf"/>
</dbReference>
<keyword evidence="3" id="KW-1185">Reference proteome</keyword>
<dbReference type="SUPFAM" id="SSF55718">
    <property type="entry name" value="SCP-like"/>
    <property type="match status" value="1"/>
</dbReference>
<dbReference type="Pfam" id="PF02036">
    <property type="entry name" value="SCP2"/>
    <property type="match status" value="1"/>
</dbReference>
<gene>
    <name evidence="2" type="ORF">SAMN03080615_02367</name>
</gene>
<accession>A0A1H9I1N4</accession>
<protein>
    <submittedName>
        <fullName evidence="2">SCP-2 sterol transfer family protein</fullName>
    </submittedName>
</protein>
<dbReference type="InterPro" id="IPR003033">
    <property type="entry name" value="SCP2_sterol-bd_dom"/>
</dbReference>
<dbReference type="STRING" id="355243.SAMN03080615_02367"/>
<organism evidence="2 3">
    <name type="scientific">Amphritea atlantica</name>
    <dbReference type="NCBI Taxonomy" id="355243"/>
    <lineage>
        <taxon>Bacteria</taxon>
        <taxon>Pseudomonadati</taxon>
        <taxon>Pseudomonadota</taxon>
        <taxon>Gammaproteobacteria</taxon>
        <taxon>Oceanospirillales</taxon>
        <taxon>Oceanospirillaceae</taxon>
        <taxon>Amphritea</taxon>
    </lineage>
</organism>
<dbReference type="Proteomes" id="UP000198749">
    <property type="component" value="Unassembled WGS sequence"/>
</dbReference>
<feature type="domain" description="SCP2" evidence="1">
    <location>
        <begin position="20"/>
        <end position="105"/>
    </location>
</feature>
<dbReference type="OrthoDB" id="9809312at2"/>
<sequence length="111" mass="12269">MSEAITVTRVIEKLSSRFIPENTSAVSATFQFILSDADDFYFTIADQQLTVALGEHHDPDITLITNSDTFIRVVTGEKDGMSAYLTGKLRAEGNVMLATQLGKYFSKDKRG</sequence>
<evidence type="ECO:0000313" key="3">
    <source>
        <dbReference type="Proteomes" id="UP000198749"/>
    </source>
</evidence>
<dbReference type="Gene3D" id="3.30.1050.10">
    <property type="entry name" value="SCP2 sterol-binding domain"/>
    <property type="match status" value="1"/>
</dbReference>
<dbReference type="AlphaFoldDB" id="A0A1H9I1N4"/>
<proteinExistence type="predicted"/>